<keyword evidence="2" id="KW-1133">Transmembrane helix</keyword>
<feature type="transmembrane region" description="Helical" evidence="2">
    <location>
        <begin position="21"/>
        <end position="43"/>
    </location>
</feature>
<sequence>MSSRAAGLRGGSSESSLLPAVRIIVESAALYLALLLCLIVLYAQGNNGQFVMQEATVPAVGIVFCLISVRLSLRSYAMWKTTARSGVGMGGMEWKEPTTNITTSAGISASAAIILQTVAASDDTGTTARPDDGEDGDKSIESGSK</sequence>
<protein>
    <submittedName>
        <fullName evidence="3">Uncharacterized protein</fullName>
    </submittedName>
</protein>
<feature type="transmembrane region" description="Helical" evidence="2">
    <location>
        <begin position="55"/>
        <end position="73"/>
    </location>
</feature>
<evidence type="ECO:0000256" key="2">
    <source>
        <dbReference type="SAM" id="Phobius"/>
    </source>
</evidence>
<gene>
    <name evidence="3" type="ORF">VNI00_002169</name>
</gene>
<reference evidence="3 4" key="1">
    <citation type="submission" date="2024-01" db="EMBL/GenBank/DDBJ databases">
        <title>A draft genome for a cacao thread blight-causing isolate of Paramarasmius palmivorus.</title>
        <authorList>
            <person name="Baruah I.K."/>
            <person name="Bukari Y."/>
            <person name="Amoako-Attah I."/>
            <person name="Meinhardt L.W."/>
            <person name="Bailey B.A."/>
            <person name="Cohen S.P."/>
        </authorList>
    </citation>
    <scope>NUCLEOTIDE SEQUENCE [LARGE SCALE GENOMIC DNA]</scope>
    <source>
        <strain evidence="3 4">GH-12</strain>
    </source>
</reference>
<keyword evidence="4" id="KW-1185">Reference proteome</keyword>
<evidence type="ECO:0000313" key="4">
    <source>
        <dbReference type="Proteomes" id="UP001383192"/>
    </source>
</evidence>
<dbReference type="AlphaFoldDB" id="A0AAW0E6B5"/>
<keyword evidence="2" id="KW-0472">Membrane</keyword>
<dbReference type="Proteomes" id="UP001383192">
    <property type="component" value="Unassembled WGS sequence"/>
</dbReference>
<keyword evidence="2" id="KW-0812">Transmembrane</keyword>
<feature type="region of interest" description="Disordered" evidence="1">
    <location>
        <begin position="122"/>
        <end position="145"/>
    </location>
</feature>
<feature type="compositionally biased region" description="Basic and acidic residues" evidence="1">
    <location>
        <begin position="136"/>
        <end position="145"/>
    </location>
</feature>
<evidence type="ECO:0000256" key="1">
    <source>
        <dbReference type="SAM" id="MobiDB-lite"/>
    </source>
</evidence>
<organism evidence="3 4">
    <name type="scientific">Paramarasmius palmivorus</name>
    <dbReference type="NCBI Taxonomy" id="297713"/>
    <lineage>
        <taxon>Eukaryota</taxon>
        <taxon>Fungi</taxon>
        <taxon>Dikarya</taxon>
        <taxon>Basidiomycota</taxon>
        <taxon>Agaricomycotina</taxon>
        <taxon>Agaricomycetes</taxon>
        <taxon>Agaricomycetidae</taxon>
        <taxon>Agaricales</taxon>
        <taxon>Marasmiineae</taxon>
        <taxon>Marasmiaceae</taxon>
        <taxon>Paramarasmius</taxon>
    </lineage>
</organism>
<proteinExistence type="predicted"/>
<accession>A0AAW0E6B5</accession>
<evidence type="ECO:0000313" key="3">
    <source>
        <dbReference type="EMBL" id="KAK7058533.1"/>
    </source>
</evidence>
<name>A0AAW0E6B5_9AGAR</name>
<comment type="caution">
    <text evidence="3">The sequence shown here is derived from an EMBL/GenBank/DDBJ whole genome shotgun (WGS) entry which is preliminary data.</text>
</comment>
<dbReference type="EMBL" id="JAYKXP010000005">
    <property type="protein sequence ID" value="KAK7058533.1"/>
    <property type="molecule type" value="Genomic_DNA"/>
</dbReference>